<evidence type="ECO:0000313" key="3">
    <source>
        <dbReference type="EMBL" id="PLR91199.1"/>
    </source>
</evidence>
<dbReference type="Proteomes" id="UP000235114">
    <property type="component" value="Unassembled WGS sequence"/>
</dbReference>
<feature type="transmembrane region" description="Helical" evidence="1">
    <location>
        <begin position="63"/>
        <end position="88"/>
    </location>
</feature>
<name>A0A2N5GIQ5_9BACI</name>
<evidence type="ECO:0000313" key="4">
    <source>
        <dbReference type="Proteomes" id="UP000234951"/>
    </source>
</evidence>
<keyword evidence="1" id="KW-0472">Membrane</keyword>
<dbReference type="AlphaFoldDB" id="A0A2N5GIQ5"/>
<keyword evidence="1" id="KW-1133">Transmembrane helix</keyword>
<reference evidence="3 5" key="2">
    <citation type="submission" date="2017-12" db="EMBL/GenBank/DDBJ databases">
        <title>Comparative Functional Genomics of Dry Heat Resistant strains isolated from the Viking Spacecraft.</title>
        <authorList>
            <person name="Seuylemezian A."/>
            <person name="Cooper K."/>
            <person name="Vaishampayan P."/>
        </authorList>
    </citation>
    <scope>NUCLEOTIDE SEQUENCE [LARGE SCALE GENOMIC DNA]</scope>
    <source>
        <strain evidence="3 5">ATCC 29669</strain>
    </source>
</reference>
<evidence type="ECO:0000313" key="2">
    <source>
        <dbReference type="EMBL" id="PLR80911.1"/>
    </source>
</evidence>
<dbReference type="OrthoDB" id="2650741at2"/>
<comment type="caution">
    <text evidence="2">The sequence shown here is derived from an EMBL/GenBank/DDBJ whole genome shotgun (WGS) entry which is preliminary data.</text>
</comment>
<accession>A0A2N5GIQ5</accession>
<evidence type="ECO:0000256" key="1">
    <source>
        <dbReference type="SAM" id="Phobius"/>
    </source>
</evidence>
<dbReference type="RefSeq" id="WP_101578525.1">
    <property type="nucleotide sequence ID" value="NZ_PGVA01000043.1"/>
</dbReference>
<dbReference type="Proteomes" id="UP000234951">
    <property type="component" value="Unassembled WGS sequence"/>
</dbReference>
<dbReference type="EMBL" id="PGVA01000043">
    <property type="protein sequence ID" value="PLR80911.1"/>
    <property type="molecule type" value="Genomic_DNA"/>
</dbReference>
<evidence type="ECO:0000313" key="5">
    <source>
        <dbReference type="Proteomes" id="UP000235114"/>
    </source>
</evidence>
<keyword evidence="1" id="KW-0812">Transmembrane</keyword>
<proteinExistence type="predicted"/>
<dbReference type="EMBL" id="PGVD01000067">
    <property type="protein sequence ID" value="PLR91199.1"/>
    <property type="molecule type" value="Genomic_DNA"/>
</dbReference>
<keyword evidence="5" id="KW-1185">Reference proteome</keyword>
<sequence>MLMVQAGLSILLLFAAFRFLSAQSRQRKPYGKAIFNLLFLLSSIPLMYLVYGDYIGGNLDAGMGVRTGFLLTWLVTGFVFIIGAIKYFRNRL</sequence>
<feature type="transmembrane region" description="Helical" evidence="1">
    <location>
        <begin position="32"/>
        <end position="51"/>
    </location>
</feature>
<gene>
    <name evidence="2" type="ORF">CU635_16745</name>
    <name evidence="3" type="ORF">CVD25_19630</name>
</gene>
<reference evidence="2 4" key="1">
    <citation type="submission" date="2017-11" db="EMBL/GenBank/DDBJ databases">
        <title>Comparitive Functional Genomics of Dry Heat Resistant strains isolated from the Viking Spacecraft.</title>
        <authorList>
            <person name="Seuylemezian A."/>
            <person name="Cooper K."/>
            <person name="Vaishampayan P."/>
        </authorList>
    </citation>
    <scope>NUCLEOTIDE SEQUENCE [LARGE SCALE GENOMIC DNA]</scope>
    <source>
        <strain evidence="2 4">M4.6</strain>
    </source>
</reference>
<organism evidence="2 4">
    <name type="scientific">Bacillus canaveralius</name>
    <dbReference type="NCBI Taxonomy" id="1403243"/>
    <lineage>
        <taxon>Bacteria</taxon>
        <taxon>Bacillati</taxon>
        <taxon>Bacillota</taxon>
        <taxon>Bacilli</taxon>
        <taxon>Bacillales</taxon>
        <taxon>Bacillaceae</taxon>
        <taxon>Bacillus</taxon>
    </lineage>
</organism>
<protein>
    <submittedName>
        <fullName evidence="2">Uncharacterized protein</fullName>
    </submittedName>
</protein>